<comment type="caution">
    <text evidence="2">The sequence shown here is derived from an EMBL/GenBank/DDBJ whole genome shotgun (WGS) entry which is preliminary data.</text>
</comment>
<dbReference type="EMBL" id="JBHSWD010000001">
    <property type="protein sequence ID" value="MFC6592430.1"/>
    <property type="molecule type" value="Genomic_DNA"/>
</dbReference>
<dbReference type="RefSeq" id="WP_380083458.1">
    <property type="nucleotide sequence ID" value="NZ_JBHSWD010000001.1"/>
</dbReference>
<evidence type="ECO:0000313" key="2">
    <source>
        <dbReference type="EMBL" id="MFC6592430.1"/>
    </source>
</evidence>
<feature type="coiled-coil region" evidence="1">
    <location>
        <begin position="44"/>
        <end position="92"/>
    </location>
</feature>
<reference evidence="3" key="1">
    <citation type="journal article" date="2019" name="Int. J. Syst. Evol. Microbiol.">
        <title>The Global Catalogue of Microorganisms (GCM) 10K type strain sequencing project: providing services to taxonomists for standard genome sequencing and annotation.</title>
        <authorList>
            <consortium name="The Broad Institute Genomics Platform"/>
            <consortium name="The Broad Institute Genome Sequencing Center for Infectious Disease"/>
            <person name="Wu L."/>
            <person name="Ma J."/>
        </authorList>
    </citation>
    <scope>NUCLEOTIDE SEQUENCE [LARGE SCALE GENOMIC DNA]</scope>
    <source>
        <strain evidence="3">CGMCC 1.15772</strain>
    </source>
</reference>
<sequence length="117" mass="13035">MDVPPNLQALLIAVMTCLGTWQATKSTERGKARELAKDSQSQFMQTVMAEMDELKAENKELRAGLDAVRDELRQLKAENHALNYQSDEMKRVLNRVAQCPVQNCPCALRAAEFGGTP</sequence>
<keyword evidence="3" id="KW-1185">Reference proteome</keyword>
<gene>
    <name evidence="2" type="ORF">ACFP81_10765</name>
</gene>
<proteinExistence type="predicted"/>
<dbReference type="Proteomes" id="UP001596297">
    <property type="component" value="Unassembled WGS sequence"/>
</dbReference>
<name>A0ABW1YH30_9DEIO</name>
<dbReference type="Gene3D" id="1.20.5.340">
    <property type="match status" value="1"/>
</dbReference>
<keyword evidence="1" id="KW-0175">Coiled coil</keyword>
<evidence type="ECO:0000256" key="1">
    <source>
        <dbReference type="SAM" id="Coils"/>
    </source>
</evidence>
<organism evidence="2 3">
    <name type="scientific">Deinococcus lacus</name>
    <dbReference type="NCBI Taxonomy" id="392561"/>
    <lineage>
        <taxon>Bacteria</taxon>
        <taxon>Thermotogati</taxon>
        <taxon>Deinococcota</taxon>
        <taxon>Deinococci</taxon>
        <taxon>Deinococcales</taxon>
        <taxon>Deinococcaceae</taxon>
        <taxon>Deinococcus</taxon>
    </lineage>
</organism>
<accession>A0ABW1YH30</accession>
<protein>
    <submittedName>
        <fullName evidence="2">Uncharacterized protein</fullName>
    </submittedName>
</protein>
<evidence type="ECO:0000313" key="3">
    <source>
        <dbReference type="Proteomes" id="UP001596297"/>
    </source>
</evidence>